<feature type="transmembrane region" description="Helical" evidence="1">
    <location>
        <begin position="141"/>
        <end position="160"/>
    </location>
</feature>
<feature type="transmembrane region" description="Helical" evidence="1">
    <location>
        <begin position="118"/>
        <end position="135"/>
    </location>
</feature>
<dbReference type="Proteomes" id="UP000189055">
    <property type="component" value="Chromosome"/>
</dbReference>
<reference evidence="2 3" key="1">
    <citation type="submission" date="2016-03" db="EMBL/GenBank/DDBJ databases">
        <title>Acetic acid bacteria sequencing.</title>
        <authorList>
            <person name="Brandt J."/>
            <person name="Jakob F."/>
            <person name="Vogel R.F."/>
        </authorList>
    </citation>
    <scope>NUCLEOTIDE SEQUENCE [LARGE SCALE GENOMIC DNA]</scope>
    <source>
        <strain evidence="2 3">TMW2.1084</strain>
    </source>
</reference>
<feature type="transmembrane region" description="Helical" evidence="1">
    <location>
        <begin position="7"/>
        <end position="25"/>
    </location>
</feature>
<dbReference type="STRING" id="1076596.A0U91_11825"/>
<name>A0A1U9LG55_9PROT</name>
<feature type="transmembrane region" description="Helical" evidence="1">
    <location>
        <begin position="31"/>
        <end position="50"/>
    </location>
</feature>
<protein>
    <submittedName>
        <fullName evidence="2">Uncharacterized protein</fullName>
    </submittedName>
</protein>
<evidence type="ECO:0000313" key="2">
    <source>
        <dbReference type="EMBL" id="AQT05435.1"/>
    </source>
</evidence>
<keyword evidence="1" id="KW-0472">Membrane</keyword>
<feature type="transmembrane region" description="Helical" evidence="1">
    <location>
        <begin position="71"/>
        <end position="88"/>
    </location>
</feature>
<dbReference type="AlphaFoldDB" id="A0A1U9LG55"/>
<accession>A0A1U9LG55</accession>
<gene>
    <name evidence="2" type="ORF">A0U91_11825</name>
</gene>
<proteinExistence type="predicted"/>
<keyword evidence="1" id="KW-1133">Transmembrane helix</keyword>
<dbReference type="RefSeq" id="WP_077931215.1">
    <property type="nucleotide sequence ID" value="NZ_CP014687.1"/>
</dbReference>
<evidence type="ECO:0000313" key="3">
    <source>
        <dbReference type="Proteomes" id="UP000189055"/>
    </source>
</evidence>
<feature type="transmembrane region" description="Helical" evidence="1">
    <location>
        <begin position="94"/>
        <end position="111"/>
    </location>
</feature>
<dbReference type="KEGG" id="aper:A0U91_11825"/>
<evidence type="ECO:0000256" key="1">
    <source>
        <dbReference type="SAM" id="Phobius"/>
    </source>
</evidence>
<sequence length="178" mass="18860">MGSFGALIMGFFGALFASMTLHWQFGKHGLMLATPFLIFGLIGLFAAYAIRQPGEGIVPSERGNRAIKWSSIGEGIGLFLAANILINLHHPELLLPVMALIVGLHFLPIAYAAPFSAFYVLGGALIVFGLIGLVIPAPSSGILSGFASACGLWIASALAIRRDLHFKRENPPVAYPSA</sequence>
<keyword evidence="1" id="KW-0812">Transmembrane</keyword>
<organism evidence="2 3">
    <name type="scientific">Acetobacter persici</name>
    <dbReference type="NCBI Taxonomy" id="1076596"/>
    <lineage>
        <taxon>Bacteria</taxon>
        <taxon>Pseudomonadati</taxon>
        <taxon>Pseudomonadota</taxon>
        <taxon>Alphaproteobacteria</taxon>
        <taxon>Acetobacterales</taxon>
        <taxon>Acetobacteraceae</taxon>
        <taxon>Acetobacter</taxon>
    </lineage>
</organism>
<dbReference type="EMBL" id="CP014687">
    <property type="protein sequence ID" value="AQT05435.1"/>
    <property type="molecule type" value="Genomic_DNA"/>
</dbReference>